<dbReference type="RefSeq" id="WP_131308866.1">
    <property type="nucleotide sequence ID" value="NZ_SJFN01000012.1"/>
</dbReference>
<name>A0A4Q9VQT4_9HYPH</name>
<evidence type="ECO:0000313" key="2">
    <source>
        <dbReference type="EMBL" id="TBW38195.1"/>
    </source>
</evidence>
<accession>A0A4Q9VQT4</accession>
<proteinExistence type="predicted"/>
<dbReference type="AlphaFoldDB" id="A0A4Q9VQT4"/>
<keyword evidence="3" id="KW-1185">Reference proteome</keyword>
<feature type="region of interest" description="Disordered" evidence="1">
    <location>
        <begin position="82"/>
        <end position="114"/>
    </location>
</feature>
<sequence>MTETADGAAGRPHVVTFRQILIWPLQLMPAEGGRGAPWEVLAGAAKGRWIELDDDFPDDAARWPPAVANSCSTACRLWSGSPSPIRPAPRSGPTPACHARTRPSPSSAMPAARCSPRIPNAACWRSSVTGSS</sequence>
<dbReference type="Proteomes" id="UP000292781">
    <property type="component" value="Unassembled WGS sequence"/>
</dbReference>
<comment type="caution">
    <text evidence="2">The sequence shown here is derived from an EMBL/GenBank/DDBJ whole genome shotgun (WGS) entry which is preliminary data.</text>
</comment>
<reference evidence="2 3" key="1">
    <citation type="submission" date="2019-02" db="EMBL/GenBank/DDBJ databases">
        <title>Siculibacillus lacustris gen. nov., sp. nov., a new rosette-forming bacterium isolated from a freshwater crater lake (Lake St. Ana, Romania).</title>
        <authorList>
            <person name="Felfoldi T."/>
            <person name="Marton Z."/>
            <person name="Szabo A."/>
            <person name="Mentes A."/>
            <person name="Boka K."/>
            <person name="Marialigeti K."/>
            <person name="Mathe I."/>
            <person name="Koncz M."/>
            <person name="Schumann P."/>
            <person name="Toth E."/>
        </authorList>
    </citation>
    <scope>NUCLEOTIDE SEQUENCE [LARGE SCALE GENOMIC DNA]</scope>
    <source>
        <strain evidence="2 3">SA-279</strain>
    </source>
</reference>
<dbReference type="EMBL" id="SJFN01000012">
    <property type="protein sequence ID" value="TBW38195.1"/>
    <property type="molecule type" value="Genomic_DNA"/>
</dbReference>
<protein>
    <submittedName>
        <fullName evidence="2">Uncharacterized protein</fullName>
    </submittedName>
</protein>
<dbReference type="OrthoDB" id="7296482at2"/>
<evidence type="ECO:0000313" key="3">
    <source>
        <dbReference type="Proteomes" id="UP000292781"/>
    </source>
</evidence>
<evidence type="ECO:0000256" key="1">
    <source>
        <dbReference type="SAM" id="MobiDB-lite"/>
    </source>
</evidence>
<gene>
    <name evidence="2" type="ORF">EYW49_09600</name>
</gene>
<organism evidence="2 3">
    <name type="scientific">Siculibacillus lacustris</name>
    <dbReference type="NCBI Taxonomy" id="1549641"/>
    <lineage>
        <taxon>Bacteria</taxon>
        <taxon>Pseudomonadati</taxon>
        <taxon>Pseudomonadota</taxon>
        <taxon>Alphaproteobacteria</taxon>
        <taxon>Hyphomicrobiales</taxon>
        <taxon>Ancalomicrobiaceae</taxon>
        <taxon>Siculibacillus</taxon>
    </lineage>
</organism>